<gene>
    <name evidence="1" type="ORF">SAMN05443529_10372</name>
</gene>
<dbReference type="AlphaFoldDB" id="A0A1G7U9Z5"/>
<dbReference type="Proteomes" id="UP000198656">
    <property type="component" value="Unassembled WGS sequence"/>
</dbReference>
<protein>
    <submittedName>
        <fullName evidence="1">Uncharacterized protein</fullName>
    </submittedName>
</protein>
<evidence type="ECO:0000313" key="1">
    <source>
        <dbReference type="EMBL" id="SDG44274.1"/>
    </source>
</evidence>
<sequence>MEIDVENIQLHLNRNQKLRSVFMSETPYPIKDWEQAIKQVKSVVAARININNQGIIEEVHILAGAGRAPKQIVRDVESILAAQFDLQIDHKKISVAQVEEDEEGTSVVEVSARPKLVGVTLRTVNGMAEVKVELLKGDKLIEGLAEGPSSAHNKLRLFVEATLKALEPLTLGKLLFVTEDVGITQLAKQQIALVSITLIASTGEQSLTGCALVKNDDREAVVKATLDAVNRKLRFLGNN</sequence>
<evidence type="ECO:0000313" key="2">
    <source>
        <dbReference type="Proteomes" id="UP000198656"/>
    </source>
</evidence>
<organism evidence="1 2">
    <name type="scientific">Desulfosporosinus hippei DSM 8344</name>
    <dbReference type="NCBI Taxonomy" id="1121419"/>
    <lineage>
        <taxon>Bacteria</taxon>
        <taxon>Bacillati</taxon>
        <taxon>Bacillota</taxon>
        <taxon>Clostridia</taxon>
        <taxon>Eubacteriales</taxon>
        <taxon>Desulfitobacteriaceae</taxon>
        <taxon>Desulfosporosinus</taxon>
    </lineage>
</organism>
<reference evidence="2" key="1">
    <citation type="submission" date="2016-10" db="EMBL/GenBank/DDBJ databases">
        <authorList>
            <person name="Varghese N."/>
            <person name="Submissions S."/>
        </authorList>
    </citation>
    <scope>NUCLEOTIDE SEQUENCE [LARGE SCALE GENOMIC DNA]</scope>
    <source>
        <strain evidence="2">DSM 8344</strain>
    </source>
</reference>
<proteinExistence type="predicted"/>
<name>A0A1G7U9Z5_9FIRM</name>
<keyword evidence="2" id="KW-1185">Reference proteome</keyword>
<dbReference type="STRING" id="1121419.SAMN05443529_10372"/>
<accession>A0A1G7U9Z5</accession>
<dbReference type="EMBL" id="FNCP01000003">
    <property type="protein sequence ID" value="SDG44274.1"/>
    <property type="molecule type" value="Genomic_DNA"/>
</dbReference>